<proteinExistence type="inferred from homology"/>
<dbReference type="Gene3D" id="4.10.520.10">
    <property type="entry name" value="IHF-like DNA-binding proteins"/>
    <property type="match status" value="1"/>
</dbReference>
<name>A0A1K1LB42_9BACT</name>
<keyword evidence="2" id="KW-0226">DNA condensation</keyword>
<dbReference type="OrthoDB" id="9797747at2"/>
<dbReference type="RefSeq" id="WP_072331504.1">
    <property type="nucleotide sequence ID" value="NZ_LT630450.1"/>
</dbReference>
<dbReference type="CDD" id="cd00591">
    <property type="entry name" value="HU_IHF"/>
    <property type="match status" value="1"/>
</dbReference>
<dbReference type="GO" id="GO:0030261">
    <property type="term" value="P:chromosome condensation"/>
    <property type="evidence" value="ECO:0007669"/>
    <property type="project" value="UniProtKB-KW"/>
</dbReference>
<dbReference type="Proteomes" id="UP000186323">
    <property type="component" value="Chromosome I"/>
</dbReference>
<evidence type="ECO:0000256" key="1">
    <source>
        <dbReference type="ARBA" id="ARBA00010529"/>
    </source>
</evidence>
<protein>
    <submittedName>
        <fullName evidence="5">DNA-binding protein HU</fullName>
    </submittedName>
</protein>
<dbReference type="InterPro" id="IPR000119">
    <property type="entry name" value="Hist_DNA-bd"/>
</dbReference>
<gene>
    <name evidence="5" type="ORF">DESPIGER_0027</name>
</gene>
<dbReference type="PANTHER" id="PTHR33175">
    <property type="entry name" value="DNA-BINDING PROTEIN HU"/>
    <property type="match status" value="1"/>
</dbReference>
<dbReference type="GO" id="GO:0030527">
    <property type="term" value="F:structural constituent of chromatin"/>
    <property type="evidence" value="ECO:0007669"/>
    <property type="project" value="InterPro"/>
</dbReference>
<accession>A0A1K1LB42</accession>
<evidence type="ECO:0000313" key="5">
    <source>
        <dbReference type="EMBL" id="SFV71932.1"/>
    </source>
</evidence>
<reference evidence="6" key="1">
    <citation type="submission" date="2016-10" db="EMBL/GenBank/DDBJ databases">
        <authorList>
            <person name="Wegmann U."/>
        </authorList>
    </citation>
    <scope>NUCLEOTIDE SEQUENCE [LARGE SCALE GENOMIC DNA]</scope>
</reference>
<keyword evidence="3 5" id="KW-0238">DNA-binding</keyword>
<sequence>MTKQELIKAVAQAVRTAHPDRNVSVVMVETVLDALGDVAAAELLGGGEIPLPGLGKLKSKDIAARHGRNPRTGETLDIPAHKAVTFTACKDLKEAMKP</sequence>
<dbReference type="KEGG" id="dpg:DESPIGER_0027"/>
<dbReference type="GO" id="GO:0003677">
    <property type="term" value="F:DNA binding"/>
    <property type="evidence" value="ECO:0007669"/>
    <property type="project" value="UniProtKB-KW"/>
</dbReference>
<dbReference type="PANTHER" id="PTHR33175:SF3">
    <property type="entry name" value="DNA-BINDING PROTEIN HU-BETA"/>
    <property type="match status" value="1"/>
</dbReference>
<dbReference type="SMART" id="SM00411">
    <property type="entry name" value="BHL"/>
    <property type="match status" value="1"/>
</dbReference>
<comment type="similarity">
    <text evidence="1 4">Belongs to the bacterial histone-like protein family.</text>
</comment>
<dbReference type="AlphaFoldDB" id="A0A1K1LB42"/>
<dbReference type="Pfam" id="PF00216">
    <property type="entry name" value="Bac_DNA_binding"/>
    <property type="match status" value="1"/>
</dbReference>
<organism evidence="5 6">
    <name type="scientific">Desulfovibrio piger</name>
    <dbReference type="NCBI Taxonomy" id="901"/>
    <lineage>
        <taxon>Bacteria</taxon>
        <taxon>Pseudomonadati</taxon>
        <taxon>Thermodesulfobacteriota</taxon>
        <taxon>Desulfovibrionia</taxon>
        <taxon>Desulfovibrionales</taxon>
        <taxon>Desulfovibrionaceae</taxon>
        <taxon>Desulfovibrio</taxon>
    </lineage>
</organism>
<dbReference type="InterPro" id="IPR010992">
    <property type="entry name" value="IHF-like_DNA-bd_dom_sf"/>
</dbReference>
<keyword evidence="6" id="KW-1185">Reference proteome</keyword>
<dbReference type="GO" id="GO:0005829">
    <property type="term" value="C:cytosol"/>
    <property type="evidence" value="ECO:0007669"/>
    <property type="project" value="TreeGrafter"/>
</dbReference>
<dbReference type="PRINTS" id="PR01727">
    <property type="entry name" value="DNABINDINGHU"/>
</dbReference>
<dbReference type="EMBL" id="LT630450">
    <property type="protein sequence ID" value="SFV71932.1"/>
    <property type="molecule type" value="Genomic_DNA"/>
</dbReference>
<evidence type="ECO:0000256" key="3">
    <source>
        <dbReference type="ARBA" id="ARBA00023125"/>
    </source>
</evidence>
<dbReference type="SUPFAM" id="SSF47729">
    <property type="entry name" value="IHF-like DNA-binding proteins"/>
    <property type="match status" value="1"/>
</dbReference>
<evidence type="ECO:0000256" key="4">
    <source>
        <dbReference type="RuleBase" id="RU003939"/>
    </source>
</evidence>
<evidence type="ECO:0000313" key="6">
    <source>
        <dbReference type="Proteomes" id="UP000186323"/>
    </source>
</evidence>
<evidence type="ECO:0000256" key="2">
    <source>
        <dbReference type="ARBA" id="ARBA00023067"/>
    </source>
</evidence>